<evidence type="ECO:0000256" key="3">
    <source>
        <dbReference type="PROSITE-ProRule" id="PRU00090"/>
    </source>
</evidence>
<dbReference type="SMART" id="SM00063">
    <property type="entry name" value="FRI"/>
    <property type="match status" value="1"/>
</dbReference>
<dbReference type="EMBL" id="CAJNRG010000386">
    <property type="protein sequence ID" value="CAF1998292.1"/>
    <property type="molecule type" value="Genomic_DNA"/>
</dbReference>
<dbReference type="InterPro" id="IPR036790">
    <property type="entry name" value="Frizzled_dom_sf"/>
</dbReference>
<feature type="signal peptide" evidence="4">
    <location>
        <begin position="1"/>
        <end position="16"/>
    </location>
</feature>
<dbReference type="PROSITE" id="PS50038">
    <property type="entry name" value="FZ"/>
    <property type="match status" value="1"/>
</dbReference>
<reference evidence="6" key="1">
    <citation type="submission" date="2021-02" db="EMBL/GenBank/DDBJ databases">
        <authorList>
            <person name="Nowell W R."/>
        </authorList>
    </citation>
    <scope>NUCLEOTIDE SEQUENCE</scope>
</reference>
<dbReference type="AlphaFoldDB" id="A0A816MJV3"/>
<keyword evidence="4" id="KW-0732">Signal</keyword>
<keyword evidence="2 3" id="KW-1015">Disulfide bond</keyword>
<evidence type="ECO:0000313" key="7">
    <source>
        <dbReference type="EMBL" id="CAF4041133.1"/>
    </source>
</evidence>
<dbReference type="Proteomes" id="UP000663887">
    <property type="component" value="Unassembled WGS sequence"/>
</dbReference>
<organism evidence="6 8">
    <name type="scientific">Rotaria magnacalcarata</name>
    <dbReference type="NCBI Taxonomy" id="392030"/>
    <lineage>
        <taxon>Eukaryota</taxon>
        <taxon>Metazoa</taxon>
        <taxon>Spiralia</taxon>
        <taxon>Gnathifera</taxon>
        <taxon>Rotifera</taxon>
        <taxon>Eurotatoria</taxon>
        <taxon>Bdelloidea</taxon>
        <taxon>Philodinida</taxon>
        <taxon>Philodinidae</taxon>
        <taxon>Rotaria</taxon>
    </lineage>
</organism>
<name>A0A816MJV3_9BILA</name>
<dbReference type="PANTHER" id="PTHR11309:SF148">
    <property type="entry name" value="SECRETED FRIZZLED-RELATED PROTEIN 1"/>
    <property type="match status" value="1"/>
</dbReference>
<dbReference type="Pfam" id="PF01392">
    <property type="entry name" value="Fz"/>
    <property type="match status" value="2"/>
</dbReference>
<dbReference type="PANTHER" id="PTHR11309">
    <property type="entry name" value="FRIZZLED"/>
    <property type="match status" value="1"/>
</dbReference>
<feature type="chain" id="PRO_5035689225" description="FZ domain-containing protein" evidence="4">
    <location>
        <begin position="17"/>
        <end position="319"/>
    </location>
</feature>
<dbReference type="GO" id="GO:0060070">
    <property type="term" value="P:canonical Wnt signaling pathway"/>
    <property type="evidence" value="ECO:0007669"/>
    <property type="project" value="TreeGrafter"/>
</dbReference>
<proteinExistence type="predicted"/>
<evidence type="ECO:0000256" key="4">
    <source>
        <dbReference type="SAM" id="SignalP"/>
    </source>
</evidence>
<evidence type="ECO:0000313" key="8">
    <source>
        <dbReference type="Proteomes" id="UP000663887"/>
    </source>
</evidence>
<gene>
    <name evidence="7" type="ORF">UXM345_LOCUS18602</name>
    <name evidence="6" type="ORF">XDN619_LOCUS3192</name>
</gene>
<keyword evidence="1" id="KW-0217">Developmental protein</keyword>
<dbReference type="GO" id="GO:0005615">
    <property type="term" value="C:extracellular space"/>
    <property type="evidence" value="ECO:0007669"/>
    <property type="project" value="TreeGrafter"/>
</dbReference>
<dbReference type="Proteomes" id="UP000663842">
    <property type="component" value="Unassembled WGS sequence"/>
</dbReference>
<dbReference type="Gene3D" id="1.10.2000.10">
    <property type="entry name" value="Frizzled cysteine-rich domain"/>
    <property type="match status" value="1"/>
</dbReference>
<feature type="domain" description="FZ" evidence="5">
    <location>
        <begin position="22"/>
        <end position="166"/>
    </location>
</feature>
<dbReference type="InterPro" id="IPR020067">
    <property type="entry name" value="Frizzled_dom"/>
</dbReference>
<dbReference type="GO" id="GO:0035567">
    <property type="term" value="P:non-canonical Wnt signaling pathway"/>
    <property type="evidence" value="ECO:0007669"/>
    <property type="project" value="TreeGrafter"/>
</dbReference>
<accession>A0A816MJV3</accession>
<evidence type="ECO:0000256" key="1">
    <source>
        <dbReference type="ARBA" id="ARBA00022473"/>
    </source>
</evidence>
<comment type="caution">
    <text evidence="3">Lacks conserved residue(s) required for the propagation of feature annotation.</text>
</comment>
<evidence type="ECO:0000313" key="6">
    <source>
        <dbReference type="EMBL" id="CAF1998292.1"/>
    </source>
</evidence>
<dbReference type="SUPFAM" id="SSF63501">
    <property type="entry name" value="Frizzled cysteine-rich domain"/>
    <property type="match status" value="1"/>
</dbReference>
<evidence type="ECO:0000259" key="5">
    <source>
        <dbReference type="PROSITE" id="PS50038"/>
    </source>
</evidence>
<feature type="disulfide bond" evidence="3">
    <location>
        <begin position="37"/>
        <end position="83"/>
    </location>
</feature>
<sequence>MLFAVFFLYVCSLSTADNFFPSSINRCLPIPSNFSLCYGLGYIQMHLPNLLHYETINEIEHELPLWQSLLDLECHTNSRLLLCSILAPVCLQQIPERRTFVSFDNNQDSRLLMTHENRKFLYPCRTLCESVKQSCEPKMIKQFGYKWPNTIACDQYPEETDLCVSHSSSSTTSTLPSTTSTLPSTTSTLKSPMISKTHLCFMCQSQATVSDLLNDYCRSSIVVRTRPIKMSSISGNNFIFANKYKVRYFKRSDNNEMKFDFPIKNCSCIKLNSPIVLFLSSNGEIIRFISVKRNPRVFKRFRNTIVLRKPRCHVDYKFH</sequence>
<protein>
    <recommendedName>
        <fullName evidence="5">FZ domain-containing protein</fullName>
    </recommendedName>
</protein>
<evidence type="ECO:0000256" key="2">
    <source>
        <dbReference type="ARBA" id="ARBA00023157"/>
    </source>
</evidence>
<dbReference type="EMBL" id="CAJOBF010002542">
    <property type="protein sequence ID" value="CAF4041133.1"/>
    <property type="molecule type" value="Genomic_DNA"/>
</dbReference>
<dbReference type="InterPro" id="IPR015526">
    <property type="entry name" value="Frizzled/SFRP"/>
</dbReference>
<comment type="caution">
    <text evidence="6">The sequence shown here is derived from an EMBL/GenBank/DDBJ whole genome shotgun (WGS) entry which is preliminary data.</text>
</comment>
<dbReference type="GO" id="GO:0017147">
    <property type="term" value="F:Wnt-protein binding"/>
    <property type="evidence" value="ECO:0007669"/>
    <property type="project" value="TreeGrafter"/>
</dbReference>